<keyword evidence="2" id="KW-0378">Hydrolase</keyword>
<evidence type="ECO:0000259" key="5">
    <source>
        <dbReference type="SMART" id="SM00485"/>
    </source>
</evidence>
<evidence type="ECO:0000313" key="6">
    <source>
        <dbReference type="EMBL" id="QIW97301.1"/>
    </source>
</evidence>
<dbReference type="EMBL" id="CP051140">
    <property type="protein sequence ID" value="QIW97301.1"/>
    <property type="molecule type" value="Genomic_DNA"/>
</dbReference>
<dbReference type="InterPro" id="IPR006085">
    <property type="entry name" value="XPG_DNA_repair_N"/>
</dbReference>
<feature type="region of interest" description="Disordered" evidence="3">
    <location>
        <begin position="475"/>
        <end position="506"/>
    </location>
</feature>
<feature type="region of interest" description="Disordered" evidence="3">
    <location>
        <begin position="795"/>
        <end position="817"/>
    </location>
</feature>
<feature type="compositionally biased region" description="Low complexity" evidence="3">
    <location>
        <begin position="565"/>
        <end position="576"/>
    </location>
</feature>
<dbReference type="InterPro" id="IPR036279">
    <property type="entry name" value="5-3_exonuclease_C_sf"/>
</dbReference>
<feature type="region of interest" description="Disordered" evidence="3">
    <location>
        <begin position="396"/>
        <end position="441"/>
    </location>
</feature>
<dbReference type="Pfam" id="PF18380">
    <property type="entry name" value="GEN1_C"/>
    <property type="match status" value="1"/>
</dbReference>
<dbReference type="Proteomes" id="UP000503462">
    <property type="component" value="Chromosome 2"/>
</dbReference>
<name>A0A6H0XRA8_9PEZI</name>
<proteinExistence type="predicted"/>
<feature type="domain" description="XPG-I" evidence="4">
    <location>
        <begin position="112"/>
        <end position="191"/>
    </location>
</feature>
<evidence type="ECO:0000256" key="2">
    <source>
        <dbReference type="ARBA" id="ARBA00022801"/>
    </source>
</evidence>
<dbReference type="CDD" id="cd09870">
    <property type="entry name" value="PIN_YEN1"/>
    <property type="match status" value="1"/>
</dbReference>
<evidence type="ECO:0000256" key="1">
    <source>
        <dbReference type="ARBA" id="ARBA00022722"/>
    </source>
</evidence>
<evidence type="ECO:0000313" key="7">
    <source>
        <dbReference type="Proteomes" id="UP000503462"/>
    </source>
</evidence>
<protein>
    <recommendedName>
        <fullName evidence="8">XPG-I domain-containing protein</fullName>
    </recommendedName>
</protein>
<dbReference type="Pfam" id="PF00867">
    <property type="entry name" value="XPG_I"/>
    <property type="match status" value="1"/>
</dbReference>
<dbReference type="InterPro" id="IPR006086">
    <property type="entry name" value="XPG-I_dom"/>
</dbReference>
<dbReference type="InterPro" id="IPR041177">
    <property type="entry name" value="GEN1_C"/>
</dbReference>
<dbReference type="PANTHER" id="PTHR11081">
    <property type="entry name" value="FLAP ENDONUCLEASE FAMILY MEMBER"/>
    <property type="match status" value="1"/>
</dbReference>
<reference evidence="6 7" key="1">
    <citation type="journal article" date="2016" name="Sci. Rep.">
        <title>Peltaster fructicola genome reveals evolution from an invasive phytopathogen to an ectophytic parasite.</title>
        <authorList>
            <person name="Xu C."/>
            <person name="Chen H."/>
            <person name="Gleason M.L."/>
            <person name="Xu J.R."/>
            <person name="Liu H."/>
            <person name="Zhang R."/>
            <person name="Sun G."/>
        </authorList>
    </citation>
    <scope>NUCLEOTIDE SEQUENCE [LARGE SCALE GENOMIC DNA]</scope>
    <source>
        <strain evidence="6 7">LNHT1506</strain>
    </source>
</reference>
<sequence>MGIHGLFKHLGSGKRISLATLSAQHYAQHKQPFRLAIDISIWLFQIQAGQGGSNPAIRTFYYRLLRLISLNIHPLFVFDGPNKPLFKRNKRVGGPGVRVATVPEFFAKQLLKQFGFPMHIAPGEAEAECALLQREGLVDAVLSEDVDTIMFGSRLTLRNWTAEGSSKTPSHVNVYDEADILAESGLDQYGMVLVALMSGGDYIPEGIPRCGPKIAVDAAKAGFGRRLCMLNEKDTKQLADWREELQIEFRTNASKYFSRRNTTLVVPDDFPNFEVMGYYVSPCVSSLEKVAELRQKLHWDQPLDFPALRVFAEDAFEWQNRGGAIKFIRNLSQALLPQQLRLAAERGDCNNLDEQVERESAILQGVHNKRTHITTDNAMEMRVSYIPAKLVPIDLSSEPLGDDEQGEGEETETMADAPEVGASDDDDDIPQTPSRRKRTYRPYVEEQAEKIWVLREWVQLGCPAMLEDFDAQLRTKQKATKPSKTGVRKAKGTGKRGAPSSANSGMPVNALMRHIQATRSIAVPEADEEWKSSNSQTADATSIAFATSTLPSSRRSRTDVEAVCTATSRHSRAASSDEPEAPQRARFRLPQGIQEPRTPRKRRTAEISTPQSGRSAITHFFSPTTQKLQQSHPEVISLLSSSPSAPVEGRAPAPQPNEQTSARTLSSLYKDNASQELSQNLDSVIPDLTVKRRQPRVAMQKSLSMPLSQPFMTSVSTTFDSVECLDLAESPAQAQLLTLEASLRQPATNLYQAFSRMQSNVVARGEDLSLDLAVPSLDLSDPVVSIAPSTLRNEHTQSQTVSAVRKATSRKPEEQPKKSFIRIRESLDGAWTMATAETLDLSHVETSTTTAHATQSKRRQMGIWRASGIDTLDLTGE</sequence>
<feature type="region of interest" description="Disordered" evidence="3">
    <location>
        <begin position="564"/>
        <end position="617"/>
    </location>
</feature>
<dbReference type="InterPro" id="IPR029060">
    <property type="entry name" value="PIN-like_dom_sf"/>
</dbReference>
<dbReference type="SMART" id="SM00485">
    <property type="entry name" value="XPGN"/>
    <property type="match status" value="1"/>
</dbReference>
<feature type="domain" description="XPG N-terminal" evidence="5">
    <location>
        <begin position="1"/>
        <end position="95"/>
    </location>
</feature>
<dbReference type="InterPro" id="IPR037316">
    <property type="entry name" value="Yen1_H3TH"/>
</dbReference>
<evidence type="ECO:0000256" key="3">
    <source>
        <dbReference type="SAM" id="MobiDB-lite"/>
    </source>
</evidence>
<feature type="compositionally biased region" description="Polar residues" evidence="3">
    <location>
        <begin position="606"/>
        <end position="617"/>
    </location>
</feature>
<organism evidence="6 7">
    <name type="scientific">Peltaster fructicola</name>
    <dbReference type="NCBI Taxonomy" id="286661"/>
    <lineage>
        <taxon>Eukaryota</taxon>
        <taxon>Fungi</taxon>
        <taxon>Dikarya</taxon>
        <taxon>Ascomycota</taxon>
        <taxon>Pezizomycotina</taxon>
        <taxon>Dothideomycetes</taxon>
        <taxon>Dothideomycetes incertae sedis</taxon>
        <taxon>Peltaster</taxon>
    </lineage>
</organism>
<feature type="compositionally biased region" description="Acidic residues" evidence="3">
    <location>
        <begin position="400"/>
        <end position="413"/>
    </location>
</feature>
<gene>
    <name evidence="6" type="ORF">AMS68_002819</name>
</gene>
<dbReference type="Pfam" id="PF00752">
    <property type="entry name" value="XPG_N"/>
    <property type="match status" value="1"/>
</dbReference>
<dbReference type="PRINTS" id="PR00853">
    <property type="entry name" value="XPGRADSUPER"/>
</dbReference>
<dbReference type="SUPFAM" id="SSF47807">
    <property type="entry name" value="5' to 3' exonuclease, C-terminal subdomain"/>
    <property type="match status" value="1"/>
</dbReference>
<dbReference type="GO" id="GO:0017108">
    <property type="term" value="F:5'-flap endonuclease activity"/>
    <property type="evidence" value="ECO:0007669"/>
    <property type="project" value="TreeGrafter"/>
</dbReference>
<evidence type="ECO:0000259" key="4">
    <source>
        <dbReference type="SMART" id="SM00484"/>
    </source>
</evidence>
<dbReference type="Gene3D" id="3.40.50.1010">
    <property type="entry name" value="5'-nuclease"/>
    <property type="match status" value="2"/>
</dbReference>
<keyword evidence="1" id="KW-0540">Nuclease</keyword>
<feature type="compositionally biased region" description="Basic residues" evidence="3">
    <location>
        <begin position="475"/>
        <end position="494"/>
    </location>
</feature>
<dbReference type="SMART" id="SM00484">
    <property type="entry name" value="XPGI"/>
    <property type="match status" value="1"/>
</dbReference>
<dbReference type="CDD" id="cd09906">
    <property type="entry name" value="H3TH_YEN1"/>
    <property type="match status" value="1"/>
</dbReference>
<dbReference type="SUPFAM" id="SSF88723">
    <property type="entry name" value="PIN domain-like"/>
    <property type="match status" value="1"/>
</dbReference>
<dbReference type="FunFam" id="3.40.50.1010:FF:000037">
    <property type="entry name" value="Rad2-like endonuclease, putative (AFU_orthologue AFUA_3G13260)"/>
    <property type="match status" value="1"/>
</dbReference>
<dbReference type="AlphaFoldDB" id="A0A6H0XRA8"/>
<accession>A0A6H0XRA8</accession>
<dbReference type="GO" id="GO:0006281">
    <property type="term" value="P:DNA repair"/>
    <property type="evidence" value="ECO:0007669"/>
    <property type="project" value="UniProtKB-ARBA"/>
</dbReference>
<keyword evidence="7" id="KW-1185">Reference proteome</keyword>
<dbReference type="GO" id="GO:0008821">
    <property type="term" value="F:crossover junction DNA endonuclease activity"/>
    <property type="evidence" value="ECO:0007669"/>
    <property type="project" value="InterPro"/>
</dbReference>
<feature type="region of interest" description="Disordered" evidence="3">
    <location>
        <begin position="639"/>
        <end position="662"/>
    </location>
</feature>
<evidence type="ECO:0008006" key="8">
    <source>
        <dbReference type="Google" id="ProtNLM"/>
    </source>
</evidence>
<dbReference type="InterPro" id="IPR006084">
    <property type="entry name" value="XPG/Rad2"/>
</dbReference>
<dbReference type="OrthoDB" id="2959108at2759"/>
<dbReference type="PANTHER" id="PTHR11081:SF75">
    <property type="entry name" value="ENDONUCLEASE, PUTATIVE (AFU_ORTHOLOGUE AFUA_3G13260)-RELATED"/>
    <property type="match status" value="1"/>
</dbReference>